<feature type="signal peptide" evidence="1">
    <location>
        <begin position="1"/>
        <end position="18"/>
    </location>
</feature>
<protein>
    <submittedName>
        <fullName evidence="2">DUF2987 domain-containing protein</fullName>
    </submittedName>
</protein>
<reference evidence="2 3" key="1">
    <citation type="submission" date="2019-03" db="EMBL/GenBank/DDBJ databases">
        <title>Draft Genome Sequence of Duganella callidus sp. nov., a Novel Duganella Species Isolated from Cultivated Soil.</title>
        <authorList>
            <person name="Raths R."/>
            <person name="Peta V."/>
            <person name="Bucking H."/>
        </authorList>
    </citation>
    <scope>NUCLEOTIDE SEQUENCE [LARGE SCALE GENOMIC DNA]</scope>
    <source>
        <strain evidence="2 3">DN04</strain>
    </source>
</reference>
<evidence type="ECO:0000313" key="3">
    <source>
        <dbReference type="Proteomes" id="UP000297729"/>
    </source>
</evidence>
<dbReference type="Proteomes" id="UP000297729">
    <property type="component" value="Unassembled WGS sequence"/>
</dbReference>
<dbReference type="InterPro" id="IPR021370">
    <property type="entry name" value="DUF2987"/>
</dbReference>
<accession>A0A4Y9SX08</accession>
<comment type="caution">
    <text evidence="2">The sequence shown here is derived from an EMBL/GenBank/DDBJ whole genome shotgun (WGS) entry which is preliminary data.</text>
</comment>
<dbReference type="EMBL" id="SPVG01000031">
    <property type="protein sequence ID" value="TFW29754.1"/>
    <property type="molecule type" value="Genomic_DNA"/>
</dbReference>
<feature type="chain" id="PRO_5021327838" evidence="1">
    <location>
        <begin position="19"/>
        <end position="217"/>
    </location>
</feature>
<organism evidence="2 3">
    <name type="scientific">Duganella callida</name>
    <dbReference type="NCBI Taxonomy" id="2561932"/>
    <lineage>
        <taxon>Bacteria</taxon>
        <taxon>Pseudomonadati</taxon>
        <taxon>Pseudomonadota</taxon>
        <taxon>Betaproteobacteria</taxon>
        <taxon>Burkholderiales</taxon>
        <taxon>Oxalobacteraceae</taxon>
        <taxon>Telluria group</taxon>
        <taxon>Duganella</taxon>
    </lineage>
</organism>
<evidence type="ECO:0000256" key="1">
    <source>
        <dbReference type="SAM" id="SignalP"/>
    </source>
</evidence>
<dbReference type="Pfam" id="PF11205">
    <property type="entry name" value="DUF2987"/>
    <property type="match status" value="1"/>
</dbReference>
<evidence type="ECO:0000313" key="2">
    <source>
        <dbReference type="EMBL" id="TFW29754.1"/>
    </source>
</evidence>
<keyword evidence="1" id="KW-0732">Signal</keyword>
<name>A0A4Y9SX08_9BURK</name>
<keyword evidence="3" id="KW-1185">Reference proteome</keyword>
<sequence length="217" mass="24385">MKKLALLCLLPLALAAHADEREFAPYKKLMEDLRLDKFYAIPAAERDKINLYVTVKPRNKNYKPSDVVLTVVHGGERQPLPALTADFRLPLAPNPKWMTDDTKIMTSLPKEEKSEINYDAVTPLPDGQQWNYAQVMSSVGQMNQAIKKMAGALSMFAPSVKVVNFKFNHPAQLKVGGTVYNTDAKNQIRLKLDNSILKDNPPMVASERPYEAELDTE</sequence>
<dbReference type="AlphaFoldDB" id="A0A4Y9SX08"/>
<dbReference type="RefSeq" id="WP_135200175.1">
    <property type="nucleotide sequence ID" value="NZ_SPVG01000031.1"/>
</dbReference>
<gene>
    <name evidence="2" type="ORF">E4L98_03435</name>
</gene>
<dbReference type="OrthoDB" id="8750652at2"/>
<proteinExistence type="predicted"/>